<dbReference type="EMBL" id="NBEF01000044">
    <property type="protein sequence ID" value="OQQ88589.1"/>
    <property type="molecule type" value="Genomic_DNA"/>
</dbReference>
<dbReference type="AlphaFoldDB" id="A0A089QGV9"/>
<accession>A0A089QGV9</accession>
<feature type="domain" description="YdbS-like PH" evidence="2">
    <location>
        <begin position="65"/>
        <end position="119"/>
    </location>
</feature>
<keyword evidence="3" id="KW-0614">Plasmid</keyword>
<feature type="transmembrane region" description="Helical" evidence="1">
    <location>
        <begin position="12"/>
        <end position="32"/>
    </location>
</feature>
<dbReference type="Proteomes" id="UP000029488">
    <property type="component" value="Plasmid pCTN1046"/>
</dbReference>
<keyword evidence="1" id="KW-0812">Transmembrane</keyword>
<protein>
    <submittedName>
        <fullName evidence="4">PH domain-containing protein</fullName>
    </submittedName>
    <submittedName>
        <fullName evidence="3">Putative membrane spanning protein</fullName>
    </submittedName>
</protein>
<proteinExistence type="predicted"/>
<reference evidence="5 7" key="2">
    <citation type="submission" date="2017-03" db="EMBL/GenBank/DDBJ databases">
        <title>Phylogenomics and comparative genomics of Lactobacillus salivarius, a mammalian gut commensal.</title>
        <authorList>
            <person name="Harris H.M."/>
        </authorList>
    </citation>
    <scope>NUCLEOTIDE SEQUENCE [LARGE SCALE GENOMIC DNA]</scope>
    <source>
        <strain evidence="5 7">JCM 1047</strain>
    </source>
</reference>
<evidence type="ECO:0000313" key="7">
    <source>
        <dbReference type="Proteomes" id="UP000192575"/>
    </source>
</evidence>
<keyword evidence="1" id="KW-1133">Transmembrane helix</keyword>
<dbReference type="Proteomes" id="UP001213566">
    <property type="component" value="Unassembled WGS sequence"/>
</dbReference>
<name>A0A089QGV9_9LACO</name>
<reference evidence="3 6" key="1">
    <citation type="journal article" date="2014" name="BMC Genomics">
        <title>Unusual genome complexity in Lactobacillus salivarius JCM1046.</title>
        <authorList>
            <person name="Raftis E.J."/>
            <person name="Forde B.M."/>
            <person name="Claesson M.J."/>
            <person name="O'Toole P.W."/>
        </authorList>
    </citation>
    <scope>NUCLEOTIDE SEQUENCE [LARGE SCALE GENOMIC DNA]</scope>
    <source>
        <strain evidence="3 6">JCM1046</strain>
        <plasmid evidence="3 6">pCTN1046</plasmid>
    </source>
</reference>
<dbReference type="Pfam" id="PF03703">
    <property type="entry name" value="bPH_2"/>
    <property type="match status" value="1"/>
</dbReference>
<dbReference type="EMBL" id="JARKHV010000020">
    <property type="protein sequence ID" value="MDF4187239.1"/>
    <property type="molecule type" value="Genomic_DNA"/>
</dbReference>
<reference evidence="4" key="3">
    <citation type="submission" date="2023-02" db="EMBL/GenBank/DDBJ databases">
        <title>Draft Whole-Genome Sequences of competitive exclusion Lactobacillus salivarius strains for Poultry.</title>
        <authorList>
            <person name="Ma L.M."/>
            <person name="Lopez-Guerra N."/>
            <person name="Zhang G."/>
        </authorList>
    </citation>
    <scope>NUCLEOTIDE SEQUENCE</scope>
    <source>
        <strain evidence="4">Salm-9</strain>
    </source>
</reference>
<geneLocation type="plasmid" evidence="3 6">
    <name>pCTN1046</name>
</geneLocation>
<keyword evidence="1" id="KW-0472">Membrane</keyword>
<organism evidence="3 6">
    <name type="scientific">Ligilactobacillus salivarius</name>
    <dbReference type="NCBI Taxonomy" id="1624"/>
    <lineage>
        <taxon>Bacteria</taxon>
        <taxon>Bacillati</taxon>
        <taxon>Bacillota</taxon>
        <taxon>Bacilli</taxon>
        <taxon>Lactobacillales</taxon>
        <taxon>Lactobacillaceae</taxon>
        <taxon>Ligilactobacillus</taxon>
    </lineage>
</organism>
<evidence type="ECO:0000313" key="3">
    <source>
        <dbReference type="EMBL" id="AIR11915.1"/>
    </source>
</evidence>
<evidence type="ECO:0000256" key="1">
    <source>
        <dbReference type="SAM" id="Phobius"/>
    </source>
</evidence>
<evidence type="ECO:0000313" key="5">
    <source>
        <dbReference type="EMBL" id="OQQ88589.1"/>
    </source>
</evidence>
<evidence type="ECO:0000313" key="6">
    <source>
        <dbReference type="Proteomes" id="UP000029488"/>
    </source>
</evidence>
<dbReference type="InterPro" id="IPR005182">
    <property type="entry name" value="YdbS-like_PH"/>
</dbReference>
<feature type="transmembrane region" description="Helical" evidence="1">
    <location>
        <begin position="38"/>
        <end position="59"/>
    </location>
</feature>
<evidence type="ECO:0000313" key="4">
    <source>
        <dbReference type="EMBL" id="MDF4187239.1"/>
    </source>
</evidence>
<dbReference type="EMBL" id="CP007650">
    <property type="protein sequence ID" value="AIR11915.1"/>
    <property type="molecule type" value="Genomic_DNA"/>
</dbReference>
<dbReference type="KEGG" id="lsj:LSJ_5027"/>
<evidence type="ECO:0000259" key="2">
    <source>
        <dbReference type="Pfam" id="PF03703"/>
    </source>
</evidence>
<gene>
    <name evidence="5" type="ORF">B6U56_10800</name>
    <name evidence="3" type="ORF">LSJ_5027</name>
    <name evidence="4" type="ORF">PV940_09480</name>
</gene>
<sequence>MILTVNRKYIIYKNFLVFFGDLIIYLISSYLLYRFNFYNSYTISGFSIFAIVVFILEVISNYNYYKTAKVTITKETVHLDKGKFFKTSCSIPIKKVYIILEQQNIFMHIFGLKEVKFRTLARDISLEGVTETINLTKSDYLYEVQTI</sequence>
<dbReference type="Proteomes" id="UP000192575">
    <property type="component" value="Unassembled WGS sequence"/>
</dbReference>
<dbReference type="RefSeq" id="WP_044006034.1">
    <property type="nucleotide sequence ID" value="NZ_CP007650.1"/>
</dbReference>